<proteinExistence type="predicted"/>
<dbReference type="OrthoDB" id="2351455at2"/>
<dbReference type="STRING" id="1397694.GCA_000702585_02655"/>
<dbReference type="EMBL" id="UGGP01000001">
    <property type="protein sequence ID" value="STO08789.1"/>
    <property type="molecule type" value="Genomic_DNA"/>
</dbReference>
<dbReference type="AlphaFoldDB" id="A0A377FVG6"/>
<protein>
    <submittedName>
        <fullName evidence="1">Uncharacterized protein</fullName>
    </submittedName>
</protein>
<name>A0A377FVG6_9BACL</name>
<evidence type="ECO:0000313" key="1">
    <source>
        <dbReference type="EMBL" id="STO08789.1"/>
    </source>
</evidence>
<reference evidence="1 2" key="1">
    <citation type="submission" date="2018-06" db="EMBL/GenBank/DDBJ databases">
        <authorList>
            <consortium name="Pathogen Informatics"/>
            <person name="Doyle S."/>
        </authorList>
    </citation>
    <scope>NUCLEOTIDE SEQUENCE [LARGE SCALE GENOMIC DNA]</scope>
    <source>
        <strain evidence="1 2">NCTC13163</strain>
    </source>
</reference>
<dbReference type="RefSeq" id="WP_029335674.1">
    <property type="nucleotide sequence ID" value="NZ_UGGP01000001.1"/>
</dbReference>
<evidence type="ECO:0000313" key="2">
    <source>
        <dbReference type="Proteomes" id="UP000254060"/>
    </source>
</evidence>
<dbReference type="Proteomes" id="UP000254060">
    <property type="component" value="Unassembled WGS sequence"/>
</dbReference>
<sequence>MKKRLLFGAAAIFVAGSMYGRGEATERYETYIYDTYGENVEVDVSRDWKMANFKATFELERPPLQGTYHARTYGDGTIHDDVMPTYWANEAESTIHARLVDANTLTEAETVRATVSDRAGRGQTIETMPATSIFELNPEQFLGVAIMLHEAWDNTDEQKQRVLDIIRLLEDDVRSIHFSFDGTPDEDDDFTERYLNVTQNGRDGEPSFASLQTIDDLNDHDRLYGFDETTFITEYRFDGTKIDRDTVD</sequence>
<organism evidence="1 2">
    <name type="scientific">Exiguobacterium aurantiacum</name>
    <dbReference type="NCBI Taxonomy" id="33987"/>
    <lineage>
        <taxon>Bacteria</taxon>
        <taxon>Bacillati</taxon>
        <taxon>Bacillota</taxon>
        <taxon>Bacilli</taxon>
        <taxon>Bacillales</taxon>
        <taxon>Bacillales Family XII. Incertae Sedis</taxon>
        <taxon>Exiguobacterium</taxon>
    </lineage>
</organism>
<gene>
    <name evidence="1" type="ORF">NCTC13163_02167</name>
</gene>
<accession>A0A377FVG6</accession>